<reference evidence="6" key="1">
    <citation type="journal article" date="2023" name="Int. J. Syst. Evol. Microbiol.">
        <title>&lt;i&gt;Shewanella septentrionalis&lt;/i&gt; sp. nov. and &lt;i&gt;Shewanella holmiensis&lt;/i&gt; sp. nov., isolated from Baltic Sea water and sediments.</title>
        <authorList>
            <person name="Martin-Rodriguez A.J."/>
            <person name="Thorell K."/>
            <person name="Joffre E."/>
            <person name="Jensie-Markopoulos S."/>
            <person name="Moore E.R.B."/>
            <person name="Sjoling A."/>
        </authorList>
    </citation>
    <scope>NUCLEOTIDE SEQUENCE</scope>
    <source>
        <strain evidence="6">SP1S2-7</strain>
    </source>
</reference>
<dbReference type="InterPro" id="IPR012020">
    <property type="entry name" value="ABHD4"/>
</dbReference>
<dbReference type="Proteomes" id="UP001155546">
    <property type="component" value="Unassembled WGS sequence"/>
</dbReference>
<feature type="domain" description="AB hydrolase-1" evidence="5">
    <location>
        <begin position="59"/>
        <end position="302"/>
    </location>
</feature>
<feature type="active site" description="Charge relay system" evidence="4">
    <location>
        <position position="139"/>
    </location>
</feature>
<dbReference type="PANTHER" id="PTHR10794:SF94">
    <property type="entry name" value="ESTERASE YHET-RELATED"/>
    <property type="match status" value="1"/>
</dbReference>
<evidence type="ECO:0000313" key="7">
    <source>
        <dbReference type="Proteomes" id="UP001155546"/>
    </source>
</evidence>
<keyword evidence="3 6" id="KW-0378">Hydrolase</keyword>
<dbReference type="Pfam" id="PF00561">
    <property type="entry name" value="Abhydrolase_1"/>
    <property type="match status" value="1"/>
</dbReference>
<feature type="active site" description="Charge relay system" evidence="4">
    <location>
        <position position="296"/>
    </location>
</feature>
<evidence type="ECO:0000259" key="5">
    <source>
        <dbReference type="Pfam" id="PF00561"/>
    </source>
</evidence>
<dbReference type="InterPro" id="IPR000952">
    <property type="entry name" value="AB_hydrolase_4_CS"/>
</dbReference>
<dbReference type="EMBL" id="JAMTCD010000002">
    <property type="protein sequence ID" value="MCT7940702.1"/>
    <property type="molecule type" value="Genomic_DNA"/>
</dbReference>
<dbReference type="AlphaFoldDB" id="A0A9X2WJS7"/>
<dbReference type="RefSeq" id="WP_261297143.1">
    <property type="nucleotide sequence ID" value="NZ_JAMTCD010000002.1"/>
</dbReference>
<dbReference type="Gene3D" id="3.40.50.1820">
    <property type="entry name" value="alpha/beta hydrolase"/>
    <property type="match status" value="1"/>
</dbReference>
<accession>A0A9X2WJS7</accession>
<keyword evidence="7" id="KW-1185">Reference proteome</keyword>
<dbReference type="InterPro" id="IPR029058">
    <property type="entry name" value="AB_hydrolase_fold"/>
</dbReference>
<dbReference type="PROSITE" id="PS01133">
    <property type="entry name" value="UPF0017"/>
    <property type="match status" value="1"/>
</dbReference>
<feature type="active site" description="Charge relay system" evidence="4">
    <location>
        <position position="268"/>
    </location>
</feature>
<evidence type="ECO:0000256" key="3">
    <source>
        <dbReference type="ARBA" id="ARBA00022801"/>
    </source>
</evidence>
<dbReference type="InterPro" id="IPR000073">
    <property type="entry name" value="AB_hydrolase_1"/>
</dbReference>
<name>A0A9X2WJS7_9GAMM</name>
<gene>
    <name evidence="6" type="ORF">NE535_02630</name>
</gene>
<organism evidence="6 7">
    <name type="scientific">Shewanella holmiensis</name>
    <dbReference type="NCBI Taxonomy" id="2952222"/>
    <lineage>
        <taxon>Bacteria</taxon>
        <taxon>Pseudomonadati</taxon>
        <taxon>Pseudomonadota</taxon>
        <taxon>Gammaproteobacteria</taxon>
        <taxon>Alteromonadales</taxon>
        <taxon>Shewanellaceae</taxon>
        <taxon>Shewanella</taxon>
    </lineage>
</organism>
<keyword evidence="2" id="KW-0719">Serine esterase</keyword>
<proteinExistence type="inferred from homology"/>
<sequence length="333" mass="37544">MPTKSLFTPPWWAANPHIQTILPFIFKVAKPDIFRQRQELPDGDFIDLDWSGTPQNGEPILVISHGLEGSTESHYARRMLVAAKQEKLCSVVHHHRSCSGEPNRLARSYHSGDFNDLAFTLQQLKTYYPDSPLFAVGYSLGGNVLAKYQGTTQNDSLLDRAVVISAPLTLSACAKKLEKGFSKIYQTHLISRLQKKMSEKLDNNDLVAQMPLSKAELKQLKTFYQFDDKVTAPLHGFNGVEDYYLRSSALGLLKHISKPTLIIHAKDDPFMTEAVIPTQDELSTSIRYELHDNGGHVGFIDGGWPWKPSYYLEKRVLTFLLAKQPETLQGDNQ</sequence>
<dbReference type="SUPFAM" id="SSF53474">
    <property type="entry name" value="alpha/beta-Hydrolases"/>
    <property type="match status" value="1"/>
</dbReference>
<dbReference type="GO" id="GO:0047372">
    <property type="term" value="F:monoacylglycerol lipase activity"/>
    <property type="evidence" value="ECO:0007669"/>
    <property type="project" value="TreeGrafter"/>
</dbReference>
<dbReference type="NCBIfam" id="NF008218">
    <property type="entry name" value="PRK10985.1"/>
    <property type="match status" value="1"/>
</dbReference>
<evidence type="ECO:0000256" key="4">
    <source>
        <dbReference type="PIRSR" id="PIRSR005211-1"/>
    </source>
</evidence>
<comment type="caution">
    <text evidence="6">The sequence shown here is derived from an EMBL/GenBank/DDBJ whole genome shotgun (WGS) entry which is preliminary data.</text>
</comment>
<comment type="similarity">
    <text evidence="1">Belongs to the AB hydrolase superfamily. AB hydrolase 4 family.</text>
</comment>
<evidence type="ECO:0000256" key="1">
    <source>
        <dbReference type="ARBA" id="ARBA00010884"/>
    </source>
</evidence>
<dbReference type="InterPro" id="IPR050960">
    <property type="entry name" value="AB_hydrolase_4_sf"/>
</dbReference>
<dbReference type="PANTHER" id="PTHR10794">
    <property type="entry name" value="ABHYDROLASE DOMAIN-CONTAINING PROTEIN"/>
    <property type="match status" value="1"/>
</dbReference>
<dbReference type="GO" id="GO:0034338">
    <property type="term" value="F:short-chain carboxylesterase activity"/>
    <property type="evidence" value="ECO:0007669"/>
    <property type="project" value="TreeGrafter"/>
</dbReference>
<protein>
    <submittedName>
        <fullName evidence="6">Hydrolase</fullName>
    </submittedName>
</protein>
<evidence type="ECO:0000256" key="2">
    <source>
        <dbReference type="ARBA" id="ARBA00022487"/>
    </source>
</evidence>
<evidence type="ECO:0000313" key="6">
    <source>
        <dbReference type="EMBL" id="MCT7940702.1"/>
    </source>
</evidence>
<dbReference type="PIRSF" id="PIRSF005211">
    <property type="entry name" value="Ab_hydro_YheT"/>
    <property type="match status" value="1"/>
</dbReference>